<accession>A0A1Y1RUW0</accession>
<evidence type="ECO:0000256" key="5">
    <source>
        <dbReference type="ARBA" id="ARBA00022555"/>
    </source>
</evidence>
<evidence type="ECO:0000313" key="20">
    <source>
        <dbReference type="EMBL" id="ORC32930.1"/>
    </source>
</evidence>
<sequence length="816" mass="90540">MKISMDWIHDYVELPAMSSHDLAERFTLSTCEVEEVLESGKVLEETYVATITGIEPHPDADKLQLVSFDAGAAGRGRVVCGAPNCAIGMKVPYAPVGTTLPLGFTLEPKKIRGILSEGMLCAEDELGLSDSHEGLMELDGGAVIGMTMAEYLDSTPTVVLDIDNKSITHRPDLWGHYGMAREFAAAFQVPLKRPFNPEWRREMLSRFGTGKSPVSVTVHPDSYCRAYYGYTVKGVTVGESPQWMQKRLLDCGLRPINSIVDISNYVMLEMGQPNHIFDKKSIEKGSIIVRQVGREEEFITLDEQTRRLEAEDTVIADGVKPLVIAGIMGGLNSGVTENTTEVFVEVANFVDAGIRKSSTRIGLRTDSSLRYEKSLDPMMLEPTALRILELLLELNPGAEVEGKLEYDGIDLSEIQTPVIDLKHSKIESLLGCTLEKSRVQEILEALDFGVSGTAEGFSVSVPSFRATKDVECDADLIEEIGRMYGYNAIPAQPPKWKIEAVRLPNPKRLERSIQDFMVLHGNAHEVITYPLIGEALLEKVGWPEKNENLQLANALSKEMGRMRPSLVPGFLEAAADNSRHYNRFAMFEIGRGYSSDDEGFSRERNLFAAAFYDRQVSRFMDAANTADRLMNYLRLPGRLVELKEEKSGKGNKLPNPAIPRDWQGIHPFESLDIHIKGKPAGMITTVHPLTMREFKAKGYCTLIVLDLSLFEEDSRPDKTVYKPLPRFPHSVFDFTVIAGPDDRAADILRAAEKAGIKELSGCSVADVFDMGAGRRAITVRATFFDPEKTLSGDFLEQAQKQLITATEKAGYPLKME</sequence>
<comment type="cofactor">
    <cofactor evidence="15">
        <name>Mg(2+)</name>
        <dbReference type="ChEBI" id="CHEBI:18420"/>
    </cofactor>
    <text evidence="15">Binds 2 magnesium ions per tetramer.</text>
</comment>
<dbReference type="PROSITE" id="PS50886">
    <property type="entry name" value="TRBD"/>
    <property type="match status" value="1"/>
</dbReference>
<dbReference type="EMBL" id="MWQY01000018">
    <property type="protein sequence ID" value="ORC32930.1"/>
    <property type="molecule type" value="Genomic_DNA"/>
</dbReference>
<evidence type="ECO:0000256" key="14">
    <source>
        <dbReference type="ARBA" id="ARBA00049255"/>
    </source>
</evidence>
<keyword evidence="5 16" id="KW-0820">tRNA-binding</keyword>
<dbReference type="SMART" id="SM00874">
    <property type="entry name" value="B5"/>
    <property type="match status" value="1"/>
</dbReference>
<dbReference type="HAMAP" id="MF_00283">
    <property type="entry name" value="Phe_tRNA_synth_beta1"/>
    <property type="match status" value="1"/>
</dbReference>
<dbReference type="GO" id="GO:0000049">
    <property type="term" value="F:tRNA binding"/>
    <property type="evidence" value="ECO:0007669"/>
    <property type="project" value="UniProtKB-UniRule"/>
</dbReference>
<feature type="binding site" evidence="15">
    <location>
        <position position="478"/>
    </location>
    <ligand>
        <name>Mg(2+)</name>
        <dbReference type="ChEBI" id="CHEBI:18420"/>
        <note>shared with alpha subunit</note>
    </ligand>
</feature>
<dbReference type="GO" id="GO:0004826">
    <property type="term" value="F:phenylalanine-tRNA ligase activity"/>
    <property type="evidence" value="ECO:0007669"/>
    <property type="project" value="UniProtKB-UniRule"/>
</dbReference>
<dbReference type="AlphaFoldDB" id="A0A1Y1RUW0"/>
<dbReference type="InterPro" id="IPR045060">
    <property type="entry name" value="Phe-tRNA-ligase_IIc_bsu"/>
</dbReference>
<dbReference type="InterPro" id="IPR012340">
    <property type="entry name" value="NA-bd_OB-fold"/>
</dbReference>
<comment type="catalytic activity">
    <reaction evidence="14 15">
        <text>tRNA(Phe) + L-phenylalanine + ATP = L-phenylalanyl-tRNA(Phe) + AMP + diphosphate + H(+)</text>
        <dbReference type="Rhea" id="RHEA:19413"/>
        <dbReference type="Rhea" id="RHEA-COMP:9668"/>
        <dbReference type="Rhea" id="RHEA-COMP:9699"/>
        <dbReference type="ChEBI" id="CHEBI:15378"/>
        <dbReference type="ChEBI" id="CHEBI:30616"/>
        <dbReference type="ChEBI" id="CHEBI:33019"/>
        <dbReference type="ChEBI" id="CHEBI:58095"/>
        <dbReference type="ChEBI" id="CHEBI:78442"/>
        <dbReference type="ChEBI" id="CHEBI:78531"/>
        <dbReference type="ChEBI" id="CHEBI:456215"/>
        <dbReference type="EC" id="6.1.1.20"/>
    </reaction>
</comment>
<evidence type="ECO:0000256" key="16">
    <source>
        <dbReference type="PROSITE-ProRule" id="PRU00209"/>
    </source>
</evidence>
<dbReference type="Pfam" id="PF03147">
    <property type="entry name" value="FDX-ACB"/>
    <property type="match status" value="1"/>
</dbReference>
<keyword evidence="4 15" id="KW-0963">Cytoplasm</keyword>
<evidence type="ECO:0000256" key="12">
    <source>
        <dbReference type="ARBA" id="ARBA00022917"/>
    </source>
</evidence>
<evidence type="ECO:0000256" key="13">
    <source>
        <dbReference type="ARBA" id="ARBA00023146"/>
    </source>
</evidence>
<evidence type="ECO:0000256" key="11">
    <source>
        <dbReference type="ARBA" id="ARBA00022884"/>
    </source>
</evidence>
<keyword evidence="11 16" id="KW-0694">RNA-binding</keyword>
<dbReference type="CDD" id="cd02796">
    <property type="entry name" value="tRNA_bind_bactPheRS"/>
    <property type="match status" value="1"/>
</dbReference>
<dbReference type="GO" id="GO:0006432">
    <property type="term" value="P:phenylalanyl-tRNA aminoacylation"/>
    <property type="evidence" value="ECO:0007669"/>
    <property type="project" value="UniProtKB-UniRule"/>
</dbReference>
<evidence type="ECO:0000259" key="19">
    <source>
        <dbReference type="PROSITE" id="PS51483"/>
    </source>
</evidence>
<feature type="binding site" evidence="15">
    <location>
        <position position="469"/>
    </location>
    <ligand>
        <name>Mg(2+)</name>
        <dbReference type="ChEBI" id="CHEBI:18420"/>
        <note>shared with alpha subunit</note>
    </ligand>
</feature>
<dbReference type="Pfam" id="PF03484">
    <property type="entry name" value="B5"/>
    <property type="match status" value="1"/>
</dbReference>
<feature type="domain" description="TRNA-binding" evidence="17">
    <location>
        <begin position="40"/>
        <end position="149"/>
    </location>
</feature>
<comment type="caution">
    <text evidence="20">The sequence shown here is derived from an EMBL/GenBank/DDBJ whole genome shotgun (WGS) entry which is preliminary data.</text>
</comment>
<proteinExistence type="inferred from homology"/>
<dbReference type="Gene3D" id="3.30.930.10">
    <property type="entry name" value="Bira Bifunctional Protein, Domain 2"/>
    <property type="match status" value="1"/>
</dbReference>
<evidence type="ECO:0000256" key="6">
    <source>
        <dbReference type="ARBA" id="ARBA00022598"/>
    </source>
</evidence>
<evidence type="ECO:0000259" key="18">
    <source>
        <dbReference type="PROSITE" id="PS51447"/>
    </source>
</evidence>
<keyword evidence="12 15" id="KW-0648">Protein biosynthesis</keyword>
<dbReference type="InterPro" id="IPR009061">
    <property type="entry name" value="DNA-bd_dom_put_sf"/>
</dbReference>
<gene>
    <name evidence="15" type="primary">pheT</name>
    <name evidence="20" type="ORF">B4O97_14855</name>
</gene>
<evidence type="ECO:0000313" key="21">
    <source>
        <dbReference type="Proteomes" id="UP000192343"/>
    </source>
</evidence>
<dbReference type="GO" id="GO:0009328">
    <property type="term" value="C:phenylalanine-tRNA ligase complex"/>
    <property type="evidence" value="ECO:0007669"/>
    <property type="project" value="TreeGrafter"/>
</dbReference>
<feature type="domain" description="FDX-ACB" evidence="18">
    <location>
        <begin position="725"/>
        <end position="814"/>
    </location>
</feature>
<keyword evidence="10 15" id="KW-0460">Magnesium</keyword>
<dbReference type="GO" id="GO:0005524">
    <property type="term" value="F:ATP binding"/>
    <property type="evidence" value="ECO:0007669"/>
    <property type="project" value="UniProtKB-UniRule"/>
</dbReference>
<dbReference type="Gene3D" id="3.30.56.10">
    <property type="match status" value="2"/>
</dbReference>
<dbReference type="SMART" id="SM00896">
    <property type="entry name" value="FDX-ACB"/>
    <property type="match status" value="1"/>
</dbReference>
<dbReference type="InterPro" id="IPR045864">
    <property type="entry name" value="aa-tRNA-synth_II/BPL/LPL"/>
</dbReference>
<dbReference type="PROSITE" id="PS51447">
    <property type="entry name" value="FDX_ACB"/>
    <property type="match status" value="1"/>
</dbReference>
<dbReference type="SUPFAM" id="SSF56037">
    <property type="entry name" value="PheT/TilS domain"/>
    <property type="match status" value="1"/>
</dbReference>
<dbReference type="Pfam" id="PF01588">
    <property type="entry name" value="tRNA_bind"/>
    <property type="match status" value="1"/>
</dbReference>
<evidence type="ECO:0000256" key="1">
    <source>
        <dbReference type="ARBA" id="ARBA00004496"/>
    </source>
</evidence>
<keyword evidence="7 15" id="KW-0479">Metal-binding</keyword>
<dbReference type="Gene3D" id="2.40.50.140">
    <property type="entry name" value="Nucleic acid-binding proteins"/>
    <property type="match status" value="1"/>
</dbReference>
<keyword evidence="21" id="KW-1185">Reference proteome</keyword>
<keyword evidence="8 15" id="KW-0547">Nucleotide-binding</keyword>
<dbReference type="InterPro" id="IPR036690">
    <property type="entry name" value="Fdx_antiC-bd_sf"/>
</dbReference>
<dbReference type="Pfam" id="PF03483">
    <property type="entry name" value="B3_4"/>
    <property type="match status" value="1"/>
</dbReference>
<dbReference type="RefSeq" id="WP_083051999.1">
    <property type="nucleotide sequence ID" value="NZ_MWQY01000018.1"/>
</dbReference>
<dbReference type="Gene3D" id="3.50.40.10">
    <property type="entry name" value="Phenylalanyl-trna Synthetase, Chain B, domain 3"/>
    <property type="match status" value="1"/>
</dbReference>
<evidence type="ECO:0000256" key="10">
    <source>
        <dbReference type="ARBA" id="ARBA00022842"/>
    </source>
</evidence>
<dbReference type="InterPro" id="IPR005121">
    <property type="entry name" value="Fdx_antiC-bd"/>
</dbReference>
<dbReference type="PANTHER" id="PTHR10947:SF0">
    <property type="entry name" value="PHENYLALANINE--TRNA LIGASE BETA SUBUNIT"/>
    <property type="match status" value="1"/>
</dbReference>
<comment type="similarity">
    <text evidence="2 15">Belongs to the phenylalanyl-tRNA synthetase beta subunit family. Type 1 subfamily.</text>
</comment>
<dbReference type="InterPro" id="IPR041616">
    <property type="entry name" value="PheRS_beta_core"/>
</dbReference>
<dbReference type="SMART" id="SM00873">
    <property type="entry name" value="B3_4"/>
    <property type="match status" value="1"/>
</dbReference>
<protein>
    <recommendedName>
        <fullName evidence="15">Phenylalanine--tRNA ligase beta subunit</fullName>
        <ecNumber evidence="15">6.1.1.20</ecNumber>
    </recommendedName>
    <alternativeName>
        <fullName evidence="15">Phenylalanyl-tRNA synthetase beta subunit</fullName>
        <shortName evidence="15">PheRS</shortName>
    </alternativeName>
</protein>
<feature type="domain" description="B5" evidence="19">
    <location>
        <begin position="414"/>
        <end position="491"/>
    </location>
</feature>
<evidence type="ECO:0000259" key="17">
    <source>
        <dbReference type="PROSITE" id="PS50886"/>
    </source>
</evidence>
<feature type="binding site" evidence="15">
    <location>
        <position position="475"/>
    </location>
    <ligand>
        <name>Mg(2+)</name>
        <dbReference type="ChEBI" id="CHEBI:18420"/>
        <note>shared with alpha subunit</note>
    </ligand>
</feature>
<dbReference type="PANTHER" id="PTHR10947">
    <property type="entry name" value="PHENYLALANYL-TRNA SYNTHETASE BETA CHAIN AND LEUCINE-RICH REPEAT-CONTAINING PROTEIN 47"/>
    <property type="match status" value="1"/>
</dbReference>
<evidence type="ECO:0000256" key="2">
    <source>
        <dbReference type="ARBA" id="ARBA00008653"/>
    </source>
</evidence>
<organism evidence="20 21">
    <name type="scientific">Marispirochaeta aestuarii</name>
    <dbReference type="NCBI Taxonomy" id="1963862"/>
    <lineage>
        <taxon>Bacteria</taxon>
        <taxon>Pseudomonadati</taxon>
        <taxon>Spirochaetota</taxon>
        <taxon>Spirochaetia</taxon>
        <taxon>Spirochaetales</taxon>
        <taxon>Spirochaetaceae</taxon>
        <taxon>Marispirochaeta</taxon>
    </lineage>
</organism>
<dbReference type="STRING" id="1963862.B4O97_14855"/>
<keyword evidence="6 15" id="KW-0436">Ligase</keyword>
<evidence type="ECO:0000256" key="3">
    <source>
        <dbReference type="ARBA" id="ARBA00011209"/>
    </source>
</evidence>
<name>A0A1Y1RUW0_9SPIO</name>
<evidence type="ECO:0000256" key="15">
    <source>
        <dbReference type="HAMAP-Rule" id="MF_00283"/>
    </source>
</evidence>
<dbReference type="InterPro" id="IPR005147">
    <property type="entry name" value="tRNA_synthase_B5-dom"/>
</dbReference>
<dbReference type="Gene3D" id="3.30.70.380">
    <property type="entry name" value="Ferrodoxin-fold anticodon-binding domain"/>
    <property type="match status" value="1"/>
</dbReference>
<dbReference type="PROSITE" id="PS51483">
    <property type="entry name" value="B5"/>
    <property type="match status" value="1"/>
</dbReference>
<dbReference type="SUPFAM" id="SSF54991">
    <property type="entry name" value="Anticodon-binding domain of PheRS"/>
    <property type="match status" value="1"/>
</dbReference>
<dbReference type="Proteomes" id="UP000192343">
    <property type="component" value="Unassembled WGS sequence"/>
</dbReference>
<evidence type="ECO:0000256" key="4">
    <source>
        <dbReference type="ARBA" id="ARBA00022490"/>
    </source>
</evidence>
<dbReference type="InterPro" id="IPR002547">
    <property type="entry name" value="tRNA-bd_dom"/>
</dbReference>
<dbReference type="NCBIfam" id="TIGR00472">
    <property type="entry name" value="pheT_bact"/>
    <property type="match status" value="1"/>
</dbReference>
<evidence type="ECO:0000256" key="9">
    <source>
        <dbReference type="ARBA" id="ARBA00022840"/>
    </source>
</evidence>
<evidence type="ECO:0000256" key="8">
    <source>
        <dbReference type="ARBA" id="ARBA00022741"/>
    </source>
</evidence>
<keyword evidence="13 15" id="KW-0030">Aminoacyl-tRNA synthetase</keyword>
<dbReference type="Pfam" id="PF17759">
    <property type="entry name" value="tRNA_synthFbeta"/>
    <property type="match status" value="1"/>
</dbReference>
<dbReference type="SUPFAM" id="SSF50249">
    <property type="entry name" value="Nucleic acid-binding proteins"/>
    <property type="match status" value="1"/>
</dbReference>
<dbReference type="EC" id="6.1.1.20" evidence="15"/>
<dbReference type="InterPro" id="IPR033714">
    <property type="entry name" value="tRNA_bind_bactPheRS"/>
</dbReference>
<comment type="subunit">
    <text evidence="3 15">Tetramer of two alpha and two beta subunits.</text>
</comment>
<dbReference type="GO" id="GO:0000287">
    <property type="term" value="F:magnesium ion binding"/>
    <property type="evidence" value="ECO:0007669"/>
    <property type="project" value="UniProtKB-UniRule"/>
</dbReference>
<feature type="binding site" evidence="15">
    <location>
        <position position="479"/>
    </location>
    <ligand>
        <name>Mg(2+)</name>
        <dbReference type="ChEBI" id="CHEBI:18420"/>
        <note>shared with alpha subunit</note>
    </ligand>
</feature>
<dbReference type="OrthoDB" id="9805455at2"/>
<dbReference type="SUPFAM" id="SSF55681">
    <property type="entry name" value="Class II aaRS and biotin synthetases"/>
    <property type="match status" value="1"/>
</dbReference>
<dbReference type="InterPro" id="IPR020825">
    <property type="entry name" value="Phe-tRNA_synthase-like_B3/B4"/>
</dbReference>
<dbReference type="InterPro" id="IPR005146">
    <property type="entry name" value="B3/B4_tRNA-bd"/>
</dbReference>
<reference evidence="20 21" key="1">
    <citation type="submission" date="2017-03" db="EMBL/GenBank/DDBJ databases">
        <title>Draft Genome sequence of Marispirochaeta sp. strain JC444.</title>
        <authorList>
            <person name="Shivani Y."/>
            <person name="Subhash Y."/>
            <person name="Sasikala C."/>
            <person name="Ramana C."/>
        </authorList>
    </citation>
    <scope>NUCLEOTIDE SEQUENCE [LARGE SCALE GENOMIC DNA]</scope>
    <source>
        <strain evidence="20 21">JC444</strain>
    </source>
</reference>
<dbReference type="SUPFAM" id="SSF46955">
    <property type="entry name" value="Putative DNA-binding domain"/>
    <property type="match status" value="1"/>
</dbReference>
<evidence type="ECO:0000256" key="7">
    <source>
        <dbReference type="ARBA" id="ARBA00022723"/>
    </source>
</evidence>
<comment type="subcellular location">
    <subcellularLocation>
        <location evidence="1 15">Cytoplasm</location>
    </subcellularLocation>
</comment>
<keyword evidence="9 15" id="KW-0067">ATP-binding</keyword>
<dbReference type="InterPro" id="IPR004532">
    <property type="entry name" value="Phe-tRNA-ligase_IIc_bsu_bact"/>
</dbReference>